<evidence type="ECO:0000313" key="2">
    <source>
        <dbReference type="Proteomes" id="UP001234178"/>
    </source>
</evidence>
<keyword evidence="2" id="KW-1185">Reference proteome</keyword>
<evidence type="ECO:0000313" key="1">
    <source>
        <dbReference type="EMBL" id="KAK4013753.1"/>
    </source>
</evidence>
<proteinExistence type="predicted"/>
<dbReference type="Proteomes" id="UP001234178">
    <property type="component" value="Unassembled WGS sequence"/>
</dbReference>
<accession>A0ABQ9ZLC9</accession>
<sequence length="152" mass="17287">MLYWYIQIEYTLPNDREDTAAQLAAGGNPATPAVPGLRSVFLKEFQPDNYGLFQETRLRSRIQETGRPEHVRNAPIGTSFSEFDHAFQKNLSAKAKNMRRIFGASKILYKGITHVRHTIMKYDSEVAEASREVAKPFCGLSRPASRFYEDNA</sequence>
<organism evidence="1 2">
    <name type="scientific">Daphnia magna</name>
    <dbReference type="NCBI Taxonomy" id="35525"/>
    <lineage>
        <taxon>Eukaryota</taxon>
        <taxon>Metazoa</taxon>
        <taxon>Ecdysozoa</taxon>
        <taxon>Arthropoda</taxon>
        <taxon>Crustacea</taxon>
        <taxon>Branchiopoda</taxon>
        <taxon>Diplostraca</taxon>
        <taxon>Cladocera</taxon>
        <taxon>Anomopoda</taxon>
        <taxon>Daphniidae</taxon>
        <taxon>Daphnia</taxon>
    </lineage>
</organism>
<comment type="caution">
    <text evidence="1">The sequence shown here is derived from an EMBL/GenBank/DDBJ whole genome shotgun (WGS) entry which is preliminary data.</text>
</comment>
<reference evidence="1 2" key="1">
    <citation type="journal article" date="2023" name="Nucleic Acids Res.">
        <title>The hologenome of Daphnia magna reveals possible DNA methylation and microbiome-mediated evolution of the host genome.</title>
        <authorList>
            <person name="Chaturvedi A."/>
            <person name="Li X."/>
            <person name="Dhandapani V."/>
            <person name="Marshall H."/>
            <person name="Kissane S."/>
            <person name="Cuenca-Cambronero M."/>
            <person name="Asole G."/>
            <person name="Calvet F."/>
            <person name="Ruiz-Romero M."/>
            <person name="Marangio P."/>
            <person name="Guigo R."/>
            <person name="Rago D."/>
            <person name="Mirbahai L."/>
            <person name="Eastwood N."/>
            <person name="Colbourne J.K."/>
            <person name="Zhou J."/>
            <person name="Mallon E."/>
            <person name="Orsini L."/>
        </authorList>
    </citation>
    <scope>NUCLEOTIDE SEQUENCE [LARGE SCALE GENOMIC DNA]</scope>
    <source>
        <strain evidence="1">LRV0_1</strain>
    </source>
</reference>
<gene>
    <name evidence="1" type="ORF">OUZ56_026305</name>
</gene>
<dbReference type="EMBL" id="JAOYFB010000004">
    <property type="protein sequence ID" value="KAK4013753.1"/>
    <property type="molecule type" value="Genomic_DNA"/>
</dbReference>
<name>A0ABQ9ZLC9_9CRUS</name>
<protein>
    <submittedName>
        <fullName evidence="1">Uncharacterized protein</fullName>
    </submittedName>
</protein>